<feature type="transmembrane region" description="Helical" evidence="1">
    <location>
        <begin position="56"/>
        <end position="77"/>
    </location>
</feature>
<feature type="transmembrane region" description="Helical" evidence="1">
    <location>
        <begin position="12"/>
        <end position="36"/>
    </location>
</feature>
<gene>
    <name evidence="2" type="ORF">MS5N3_09000</name>
</gene>
<dbReference type="EMBL" id="BGZH01000001">
    <property type="protein sequence ID" value="GBO83449.1"/>
    <property type="molecule type" value="Genomic_DNA"/>
</dbReference>
<dbReference type="RefSeq" id="WP_069182861.1">
    <property type="nucleotide sequence ID" value="NZ_BGZH01000001.1"/>
</dbReference>
<dbReference type="AlphaFoldDB" id="A0A5M3PL38"/>
<name>A0A5M3PL38_9GAMM</name>
<evidence type="ECO:0000313" key="3">
    <source>
        <dbReference type="Proteomes" id="UP000340077"/>
    </source>
</evidence>
<evidence type="ECO:0008006" key="4">
    <source>
        <dbReference type="Google" id="ProtNLM"/>
    </source>
</evidence>
<feature type="transmembrane region" description="Helical" evidence="1">
    <location>
        <begin position="283"/>
        <end position="301"/>
    </location>
</feature>
<evidence type="ECO:0000256" key="1">
    <source>
        <dbReference type="SAM" id="Phobius"/>
    </source>
</evidence>
<keyword evidence="3" id="KW-1185">Reference proteome</keyword>
<sequence length="384" mass="41953">MVKQNFRYSASILKTGQLLGALIALFAFMLGSLLLLELPNLSEMDFAEIFRDDYGNIHFELQILVIVSLIGALVAAANRKVKVTLDSETVSIKIPKLTGLGLMGLTTGEHRIPLHTIRKIELTPVTGFRNMAQAIQQSRLRLITDSKTYLLQPYNFLQVGAPDHRLGLTGAFGKPKARVEAIINEAPLVRALSEAAGEASVASKPVDRSGPLAKQFNLLRHRGMVIELVLLTGLGAYALIDYLLLTNYLILGDLPLWPFVSAGLLAGALGIRLGRGAPGAERVGVAAMLCMVAIAATYPGIQRYTLIASPEPMSVAYEMTGAAHFEHSDYPAIDQRSSNITEYWESLETGTNVDFLIHKPVLGFSLVDMSPVYEKSRAFYRARE</sequence>
<protein>
    <recommendedName>
        <fullName evidence="4">PH domain-containing protein</fullName>
    </recommendedName>
</protein>
<keyword evidence="1" id="KW-1133">Transmembrane helix</keyword>
<feature type="transmembrane region" description="Helical" evidence="1">
    <location>
        <begin position="224"/>
        <end position="244"/>
    </location>
</feature>
<dbReference type="Proteomes" id="UP000340077">
    <property type="component" value="Unassembled WGS sequence"/>
</dbReference>
<comment type="caution">
    <text evidence="2">The sequence shown here is derived from an EMBL/GenBank/DDBJ whole genome shotgun (WGS) entry which is preliminary data.</text>
</comment>
<organism evidence="2 3">
    <name type="scientific">Marinobacter salsuginis</name>
    <dbReference type="NCBI Taxonomy" id="418719"/>
    <lineage>
        <taxon>Bacteria</taxon>
        <taxon>Pseudomonadati</taxon>
        <taxon>Pseudomonadota</taxon>
        <taxon>Gammaproteobacteria</taxon>
        <taxon>Pseudomonadales</taxon>
        <taxon>Marinobacteraceae</taxon>
        <taxon>Marinobacter</taxon>
    </lineage>
</organism>
<proteinExistence type="predicted"/>
<accession>A0A5M3PL38</accession>
<keyword evidence="1" id="KW-0812">Transmembrane</keyword>
<reference evidence="2 3" key="1">
    <citation type="journal article" date="2019" name="J. Gen. Appl. Microbiol.">
        <title>Aerobic degradation of cis-dichloroethene by the marine bacterium Marinobacter salsuginis strain 5N-3.</title>
        <authorList>
            <person name="Inoue Y."/>
            <person name="Fukunaga Y."/>
            <person name="Katsumata H."/>
            <person name="Ohji S."/>
            <person name="Hosoyama A."/>
            <person name="Mori K."/>
            <person name="Ando K."/>
        </authorList>
    </citation>
    <scope>NUCLEOTIDE SEQUENCE [LARGE SCALE GENOMIC DNA]</scope>
    <source>
        <strain evidence="2 3">5N-3</strain>
    </source>
</reference>
<keyword evidence="1" id="KW-0472">Membrane</keyword>
<feature type="transmembrane region" description="Helical" evidence="1">
    <location>
        <begin position="256"/>
        <end position="274"/>
    </location>
</feature>
<evidence type="ECO:0000313" key="2">
    <source>
        <dbReference type="EMBL" id="GBO83449.1"/>
    </source>
</evidence>